<comment type="caution">
    <text evidence="3">The sequence shown here is derived from an EMBL/GenBank/DDBJ whole genome shotgun (WGS) entry which is preliminary data.</text>
</comment>
<accession>A0AAV0T6F1</accession>
<evidence type="ECO:0000313" key="4">
    <source>
        <dbReference type="Proteomes" id="UP001162031"/>
    </source>
</evidence>
<organism evidence="3 4">
    <name type="scientific">Hyaloperonospora brassicae</name>
    <name type="common">Brassica downy mildew</name>
    <name type="synonym">Peronospora brassicae</name>
    <dbReference type="NCBI Taxonomy" id="162125"/>
    <lineage>
        <taxon>Eukaryota</taxon>
        <taxon>Sar</taxon>
        <taxon>Stramenopiles</taxon>
        <taxon>Oomycota</taxon>
        <taxon>Peronosporomycetes</taxon>
        <taxon>Peronosporales</taxon>
        <taxon>Peronosporaceae</taxon>
        <taxon>Hyaloperonospora</taxon>
    </lineage>
</organism>
<feature type="chain" id="PRO_5043740372" description="SCP domain-containing protein" evidence="1">
    <location>
        <begin position="19"/>
        <end position="222"/>
    </location>
</feature>
<dbReference type="InterPro" id="IPR014044">
    <property type="entry name" value="CAP_dom"/>
</dbReference>
<dbReference type="Pfam" id="PF00188">
    <property type="entry name" value="CAP"/>
    <property type="match status" value="1"/>
</dbReference>
<dbReference type="Proteomes" id="UP001162031">
    <property type="component" value="Unassembled WGS sequence"/>
</dbReference>
<protein>
    <recommendedName>
        <fullName evidence="2">SCP domain-containing protein</fullName>
    </recommendedName>
</protein>
<dbReference type="PANTHER" id="PTHR31157:SF1">
    <property type="entry name" value="SCP DOMAIN-CONTAINING PROTEIN"/>
    <property type="match status" value="1"/>
</dbReference>
<evidence type="ECO:0000313" key="3">
    <source>
        <dbReference type="EMBL" id="CAI5715414.1"/>
    </source>
</evidence>
<evidence type="ECO:0000259" key="2">
    <source>
        <dbReference type="Pfam" id="PF00188"/>
    </source>
</evidence>
<dbReference type="PANTHER" id="PTHR31157">
    <property type="entry name" value="SCP DOMAIN-CONTAINING PROTEIN"/>
    <property type="match status" value="1"/>
</dbReference>
<keyword evidence="1" id="KW-0732">Signal</keyword>
<dbReference type="SUPFAM" id="SSF55797">
    <property type="entry name" value="PR-1-like"/>
    <property type="match status" value="1"/>
</dbReference>
<gene>
    <name evidence="3" type="ORF">HBR001_LOCUS1432</name>
</gene>
<keyword evidence="4" id="KW-1185">Reference proteome</keyword>
<dbReference type="EMBL" id="CANTFL010000144">
    <property type="protein sequence ID" value="CAI5715414.1"/>
    <property type="molecule type" value="Genomic_DNA"/>
</dbReference>
<dbReference type="InterPro" id="IPR035940">
    <property type="entry name" value="CAP_sf"/>
</dbReference>
<dbReference type="AlphaFoldDB" id="A0AAV0T6F1"/>
<dbReference type="Gene3D" id="3.40.33.10">
    <property type="entry name" value="CAP"/>
    <property type="match status" value="1"/>
</dbReference>
<evidence type="ECO:0000256" key="1">
    <source>
        <dbReference type="SAM" id="SignalP"/>
    </source>
</evidence>
<feature type="signal peptide" evidence="1">
    <location>
        <begin position="1"/>
        <end position="18"/>
    </location>
</feature>
<name>A0AAV0T6F1_HYABA</name>
<dbReference type="CDD" id="cd05379">
    <property type="entry name" value="CAP_bacterial"/>
    <property type="match status" value="1"/>
</dbReference>
<feature type="domain" description="SCP" evidence="2">
    <location>
        <begin position="95"/>
        <end position="213"/>
    </location>
</feature>
<reference evidence="3" key="1">
    <citation type="submission" date="2022-12" db="EMBL/GenBank/DDBJ databases">
        <authorList>
            <person name="Webb A."/>
        </authorList>
    </citation>
    <scope>NUCLEOTIDE SEQUENCE</scope>
    <source>
        <strain evidence="3">Hp1</strain>
    </source>
</reference>
<sequence>MSARFLLALTVTLLGVPAAAIVRSVVEPIIIGNPMVKNLTARLPIIGEGLYEDFSAPAQVIDKGALKDVGNLVNLNPVRHLQTSYTPAEFRAGILAAVNRERTARNLPKLCMNLELQNAAQSHSNDMAVHDYMGHTGSDGSKMSQRIEAEGYDRIACGENVAAGQASVDEVVQAWMASPTHRANILREKFTMLGCGYAFSEQSTFGQYWTQNFGTSTSERCL</sequence>
<proteinExistence type="predicted"/>